<keyword evidence="16" id="KW-1185">Reference proteome</keyword>
<dbReference type="GO" id="GO:0009881">
    <property type="term" value="F:photoreceptor activity"/>
    <property type="evidence" value="ECO:0007669"/>
    <property type="project" value="UniProtKB-KW"/>
</dbReference>
<reference evidence="15 16" key="1">
    <citation type="submission" date="2018-07" db="EMBL/GenBank/DDBJ databases">
        <title>A high quality draft genome assembly of the barn swallow (H. rustica rustica).</title>
        <authorList>
            <person name="Formenti G."/>
            <person name="Chiara M."/>
            <person name="Poveda L."/>
            <person name="Francoijs K.-J."/>
            <person name="Bonisoli-Alquati A."/>
            <person name="Canova L."/>
            <person name="Gianfranceschi L."/>
            <person name="Horner D.S."/>
            <person name="Saino N."/>
        </authorList>
    </citation>
    <scope>NUCLEOTIDE SEQUENCE [LARGE SCALE GENOMIC DNA]</scope>
    <source>
        <strain evidence="15">Chelidonia</strain>
        <tissue evidence="15">Blood</tissue>
    </source>
</reference>
<dbReference type="PROSITE" id="PS00238">
    <property type="entry name" value="OPSIN"/>
    <property type="match status" value="1"/>
</dbReference>
<feature type="transmembrane region" description="Helical" evidence="13">
    <location>
        <begin position="108"/>
        <end position="126"/>
    </location>
</feature>
<dbReference type="PRINTS" id="PR00666">
    <property type="entry name" value="PINOPSIN"/>
</dbReference>
<dbReference type="InterPro" id="IPR050125">
    <property type="entry name" value="GPCR_opsins"/>
</dbReference>
<feature type="domain" description="G-protein coupled receptors family 1 profile" evidence="14">
    <location>
        <begin position="47"/>
        <end position="297"/>
    </location>
</feature>
<gene>
    <name evidence="15" type="ORF">DUI87_12366</name>
</gene>
<keyword evidence="2 13" id="KW-0600">Photoreceptor protein</keyword>
<dbReference type="InterPro" id="IPR002206">
    <property type="entry name" value="Opsin_pineal"/>
</dbReference>
<keyword evidence="8 13" id="KW-0297">G-protein coupled receptor</keyword>
<dbReference type="InterPro" id="IPR027430">
    <property type="entry name" value="Retinal_BS"/>
</dbReference>
<feature type="transmembrane region" description="Helical" evidence="13">
    <location>
        <begin position="30"/>
        <end position="56"/>
    </location>
</feature>
<comment type="caution">
    <text evidence="15">The sequence shown here is derived from an EMBL/GenBank/DDBJ whole genome shotgun (WGS) entry which is preliminary data.</text>
</comment>
<dbReference type="OrthoDB" id="6142583at2759"/>
<evidence type="ECO:0000256" key="11">
    <source>
        <dbReference type="ARBA" id="ARBA00023170"/>
    </source>
</evidence>
<keyword evidence="7 13" id="KW-0157">Chromophore</keyword>
<keyword evidence="9 13" id="KW-0472">Membrane</keyword>
<dbReference type="InterPro" id="IPR001760">
    <property type="entry name" value="Opsin"/>
</dbReference>
<dbReference type="STRING" id="333673.A0A3M0KC51"/>
<dbReference type="Pfam" id="PF00001">
    <property type="entry name" value="7tm_1"/>
    <property type="match status" value="1"/>
</dbReference>
<evidence type="ECO:0000256" key="12">
    <source>
        <dbReference type="ARBA" id="ARBA00023224"/>
    </source>
</evidence>
<dbReference type="InterPro" id="IPR017452">
    <property type="entry name" value="GPCR_Rhodpsn_7TM"/>
</dbReference>
<evidence type="ECO:0000256" key="8">
    <source>
        <dbReference type="ARBA" id="ARBA00023040"/>
    </source>
</evidence>
<dbReference type="GO" id="GO:0004930">
    <property type="term" value="F:G protein-coupled receptor activity"/>
    <property type="evidence" value="ECO:0007669"/>
    <property type="project" value="UniProtKB-KW"/>
</dbReference>
<evidence type="ECO:0000256" key="4">
    <source>
        <dbReference type="ARBA" id="ARBA00022692"/>
    </source>
</evidence>
<dbReference type="GO" id="GO:0016020">
    <property type="term" value="C:membrane"/>
    <property type="evidence" value="ECO:0007669"/>
    <property type="project" value="UniProtKB-SubCell"/>
</dbReference>
<sequence>MDSSQEPPNNGTPGPFDGPQWPHQAPRATYLAVAVLMGLVVASASALNGLVIVVSVRHKKLRSPLNYILVNLAAANLLVTLCGSSVSLSNNISGFFAFGERLCQLEGFMVSLTGIVGLWSLAILALERYLVVCRPLGEFRFQHRHAASGCAFTWGWSLLWTTPPLLGWSSYVPEGLRTSCGPNWYTGGSNNSSYILALFVTCFLMPLSLILFSYTNLLLTLRAAAAQQRESDTTQQAEREVTRMVVAMVVAFLTCWLPYTTFALVVATTKDIVVQPTLASLPSYFSKTATVYNPIIYVFMNKQRERSPHKPTSHGFTGAAGEQAPKSRRNHLSYLEAQSQAGSRGCCVSSKDLGNEMEREGAACEPEQELIFRFHGFMGSGNLMLDRRLLVGGTKQTE</sequence>
<evidence type="ECO:0000256" key="2">
    <source>
        <dbReference type="ARBA" id="ARBA00022543"/>
    </source>
</evidence>
<keyword evidence="3 13" id="KW-0716">Sensory transduction</keyword>
<dbReference type="PRINTS" id="PR00237">
    <property type="entry name" value="GPCRRHODOPSN"/>
</dbReference>
<keyword evidence="10" id="KW-1015">Disulfide bond</keyword>
<dbReference type="PRINTS" id="PR00238">
    <property type="entry name" value="OPSIN"/>
</dbReference>
<feature type="transmembrane region" description="Helical" evidence="13">
    <location>
        <begin position="245"/>
        <end position="269"/>
    </location>
</feature>
<keyword evidence="4 13" id="KW-0812">Transmembrane</keyword>
<feature type="transmembrane region" description="Helical" evidence="13">
    <location>
        <begin position="146"/>
        <end position="166"/>
    </location>
</feature>
<evidence type="ECO:0000256" key="3">
    <source>
        <dbReference type="ARBA" id="ARBA00022606"/>
    </source>
</evidence>
<evidence type="ECO:0000256" key="1">
    <source>
        <dbReference type="ARBA" id="ARBA00004141"/>
    </source>
</evidence>
<dbReference type="PROSITE" id="PS00237">
    <property type="entry name" value="G_PROTEIN_RECEP_F1_1"/>
    <property type="match status" value="1"/>
</dbReference>
<dbReference type="GO" id="GO:0016037">
    <property type="term" value="P:light absorption"/>
    <property type="evidence" value="ECO:0007669"/>
    <property type="project" value="UniProtKB-ARBA"/>
</dbReference>
<evidence type="ECO:0000256" key="5">
    <source>
        <dbReference type="ARBA" id="ARBA00022925"/>
    </source>
</evidence>
<dbReference type="GO" id="GO:0007602">
    <property type="term" value="P:phototransduction"/>
    <property type="evidence" value="ECO:0007669"/>
    <property type="project" value="UniProtKB-KW"/>
</dbReference>
<feature type="transmembrane region" description="Helical" evidence="13">
    <location>
        <begin position="68"/>
        <end position="88"/>
    </location>
</feature>
<keyword evidence="5 13" id="KW-0681">Retinal protein</keyword>
<feature type="transmembrane region" description="Helical" evidence="13">
    <location>
        <begin position="281"/>
        <end position="300"/>
    </location>
</feature>
<keyword evidence="11 13" id="KW-0675">Receptor</keyword>
<evidence type="ECO:0000256" key="9">
    <source>
        <dbReference type="ARBA" id="ARBA00023136"/>
    </source>
</evidence>
<proteinExistence type="inferred from homology"/>
<dbReference type="InterPro" id="IPR000276">
    <property type="entry name" value="GPCR_Rhodpsn"/>
</dbReference>
<keyword evidence="12 13" id="KW-0807">Transducer</keyword>
<feature type="transmembrane region" description="Helical" evidence="13">
    <location>
        <begin position="194"/>
        <end position="219"/>
    </location>
</feature>
<dbReference type="SUPFAM" id="SSF81321">
    <property type="entry name" value="Family A G protein-coupled receptor-like"/>
    <property type="match status" value="1"/>
</dbReference>
<organism evidence="15 16">
    <name type="scientific">Hirundo rustica rustica</name>
    <dbReference type="NCBI Taxonomy" id="333673"/>
    <lineage>
        <taxon>Eukaryota</taxon>
        <taxon>Metazoa</taxon>
        <taxon>Chordata</taxon>
        <taxon>Craniata</taxon>
        <taxon>Vertebrata</taxon>
        <taxon>Euteleostomi</taxon>
        <taxon>Archelosauria</taxon>
        <taxon>Archosauria</taxon>
        <taxon>Dinosauria</taxon>
        <taxon>Saurischia</taxon>
        <taxon>Theropoda</taxon>
        <taxon>Coelurosauria</taxon>
        <taxon>Aves</taxon>
        <taxon>Neognathae</taxon>
        <taxon>Neoaves</taxon>
        <taxon>Telluraves</taxon>
        <taxon>Australaves</taxon>
        <taxon>Passeriformes</taxon>
        <taxon>Sylvioidea</taxon>
        <taxon>Hirundinidae</taxon>
        <taxon>Hirundo</taxon>
    </lineage>
</organism>
<dbReference type="GO" id="GO:0007601">
    <property type="term" value="P:visual perception"/>
    <property type="evidence" value="ECO:0007669"/>
    <property type="project" value="InterPro"/>
</dbReference>
<evidence type="ECO:0000256" key="13">
    <source>
        <dbReference type="RuleBase" id="RU004951"/>
    </source>
</evidence>
<evidence type="ECO:0000259" key="14">
    <source>
        <dbReference type="PROSITE" id="PS50262"/>
    </source>
</evidence>
<accession>A0A3M0KC51</accession>
<comment type="similarity">
    <text evidence="13">Belongs to the G-protein coupled receptor 1 family. Opsin subfamily.</text>
</comment>
<dbReference type="Gene3D" id="1.20.1070.10">
    <property type="entry name" value="Rhodopsin 7-helix transmembrane proteins"/>
    <property type="match status" value="1"/>
</dbReference>
<dbReference type="Proteomes" id="UP000269221">
    <property type="component" value="Unassembled WGS sequence"/>
</dbReference>
<dbReference type="EMBL" id="QRBI01000111">
    <property type="protein sequence ID" value="RMC10655.1"/>
    <property type="molecule type" value="Genomic_DNA"/>
</dbReference>
<evidence type="ECO:0000256" key="10">
    <source>
        <dbReference type="ARBA" id="ARBA00023157"/>
    </source>
</evidence>
<comment type="subcellular location">
    <subcellularLocation>
        <location evidence="1 13">Membrane</location>
        <topology evidence="1 13">Multi-pass membrane protein</topology>
    </subcellularLocation>
</comment>
<protein>
    <recommendedName>
        <fullName evidence="14">G-protein coupled receptors family 1 profile domain-containing protein</fullName>
    </recommendedName>
</protein>
<evidence type="ECO:0000313" key="16">
    <source>
        <dbReference type="Proteomes" id="UP000269221"/>
    </source>
</evidence>
<evidence type="ECO:0000313" key="15">
    <source>
        <dbReference type="EMBL" id="RMC10655.1"/>
    </source>
</evidence>
<keyword evidence="6 13" id="KW-1133">Transmembrane helix</keyword>
<dbReference type="PANTHER" id="PTHR24240">
    <property type="entry name" value="OPSIN"/>
    <property type="match status" value="1"/>
</dbReference>
<evidence type="ECO:0000256" key="6">
    <source>
        <dbReference type="ARBA" id="ARBA00022989"/>
    </source>
</evidence>
<evidence type="ECO:0000256" key="7">
    <source>
        <dbReference type="ARBA" id="ARBA00022991"/>
    </source>
</evidence>
<dbReference type="PROSITE" id="PS50262">
    <property type="entry name" value="G_PROTEIN_RECEP_F1_2"/>
    <property type="match status" value="1"/>
</dbReference>
<name>A0A3M0KC51_HIRRU</name>
<dbReference type="AlphaFoldDB" id="A0A3M0KC51"/>